<name>A0AAD6R038_9ROSI</name>
<evidence type="ECO:0000256" key="1">
    <source>
        <dbReference type="SAM" id="Phobius"/>
    </source>
</evidence>
<evidence type="ECO:0008006" key="4">
    <source>
        <dbReference type="Google" id="ProtNLM"/>
    </source>
</evidence>
<dbReference type="EMBL" id="JAQIZT010000004">
    <property type="protein sequence ID" value="KAJ6999869.1"/>
    <property type="molecule type" value="Genomic_DNA"/>
</dbReference>
<keyword evidence="1" id="KW-0472">Membrane</keyword>
<organism evidence="2 3">
    <name type="scientific">Populus alba x Populus x berolinensis</name>
    <dbReference type="NCBI Taxonomy" id="444605"/>
    <lineage>
        <taxon>Eukaryota</taxon>
        <taxon>Viridiplantae</taxon>
        <taxon>Streptophyta</taxon>
        <taxon>Embryophyta</taxon>
        <taxon>Tracheophyta</taxon>
        <taxon>Spermatophyta</taxon>
        <taxon>Magnoliopsida</taxon>
        <taxon>eudicotyledons</taxon>
        <taxon>Gunneridae</taxon>
        <taxon>Pentapetalae</taxon>
        <taxon>rosids</taxon>
        <taxon>fabids</taxon>
        <taxon>Malpighiales</taxon>
        <taxon>Salicaceae</taxon>
        <taxon>Saliceae</taxon>
        <taxon>Populus</taxon>
    </lineage>
</organism>
<reference evidence="2 3" key="1">
    <citation type="journal article" date="2023" name="Mol. Ecol. Resour.">
        <title>Chromosome-level genome assembly of a triploid poplar Populus alba 'Berolinensis'.</title>
        <authorList>
            <person name="Chen S."/>
            <person name="Yu Y."/>
            <person name="Wang X."/>
            <person name="Wang S."/>
            <person name="Zhang T."/>
            <person name="Zhou Y."/>
            <person name="He R."/>
            <person name="Meng N."/>
            <person name="Wang Y."/>
            <person name="Liu W."/>
            <person name="Liu Z."/>
            <person name="Liu J."/>
            <person name="Guo Q."/>
            <person name="Huang H."/>
            <person name="Sederoff R.R."/>
            <person name="Wang G."/>
            <person name="Qu G."/>
            <person name="Chen S."/>
        </authorList>
    </citation>
    <scope>NUCLEOTIDE SEQUENCE [LARGE SCALE GENOMIC DNA]</scope>
    <source>
        <strain evidence="2">SC-2020</strain>
    </source>
</reference>
<feature type="transmembrane region" description="Helical" evidence="1">
    <location>
        <begin position="32"/>
        <end position="52"/>
    </location>
</feature>
<dbReference type="Proteomes" id="UP001164929">
    <property type="component" value="Chromosome 4"/>
</dbReference>
<evidence type="ECO:0000313" key="2">
    <source>
        <dbReference type="EMBL" id="KAJ6999869.1"/>
    </source>
</evidence>
<keyword evidence="1" id="KW-0812">Transmembrane</keyword>
<evidence type="ECO:0000313" key="3">
    <source>
        <dbReference type="Proteomes" id="UP001164929"/>
    </source>
</evidence>
<proteinExistence type="predicted"/>
<accession>A0AAD6R038</accession>
<dbReference type="AlphaFoldDB" id="A0AAD6R038"/>
<gene>
    <name evidence="2" type="ORF">NC653_010577</name>
</gene>
<keyword evidence="3" id="KW-1185">Reference proteome</keyword>
<protein>
    <recommendedName>
        <fullName evidence="4">Yippee domain-containing protein</fullName>
    </recommendedName>
</protein>
<sequence>MGRVFAVGLDAEGDGSYRCRFCDTPLALGDHLLSGVTLSVSFFLSVLSFFSFDNN</sequence>
<comment type="caution">
    <text evidence="2">The sequence shown here is derived from an EMBL/GenBank/DDBJ whole genome shotgun (WGS) entry which is preliminary data.</text>
</comment>
<keyword evidence="1" id="KW-1133">Transmembrane helix</keyword>